<comment type="catalytic activity">
    <reaction evidence="1">
        <text>alpha-D-glucose 6-phosphate = beta-D-glucose 6-phosphate</text>
        <dbReference type="Rhea" id="RHEA:16249"/>
        <dbReference type="ChEBI" id="CHEBI:58225"/>
        <dbReference type="ChEBI" id="CHEBI:58247"/>
        <dbReference type="EC" id="5.1.3.15"/>
    </reaction>
</comment>
<dbReference type="SUPFAM" id="SSF74650">
    <property type="entry name" value="Galactose mutarotase-like"/>
    <property type="match status" value="1"/>
</dbReference>
<evidence type="ECO:0000313" key="5">
    <source>
        <dbReference type="EMBL" id="PSJ43852.1"/>
    </source>
</evidence>
<dbReference type="GO" id="GO:0005975">
    <property type="term" value="P:carbohydrate metabolic process"/>
    <property type="evidence" value="ECO:0007669"/>
    <property type="project" value="InterPro"/>
</dbReference>
<dbReference type="PANTHER" id="PTHR11122">
    <property type="entry name" value="APOSPORY-ASSOCIATED PROTEIN C-RELATED"/>
    <property type="match status" value="1"/>
</dbReference>
<reference evidence="5 6" key="1">
    <citation type="submission" date="2018-03" db="EMBL/GenBank/DDBJ databases">
        <title>The draft genome of Zobellella taiwanensis JCM 13381.</title>
        <authorList>
            <person name="Liu L."/>
            <person name="Li L."/>
            <person name="Wang T."/>
            <person name="Zhang X."/>
            <person name="Liang L."/>
        </authorList>
    </citation>
    <scope>NUCLEOTIDE SEQUENCE [LARGE SCALE GENOMIC DNA]</scope>
    <source>
        <strain evidence="5 6">JCM 13381</strain>
    </source>
</reference>
<protein>
    <recommendedName>
        <fullName evidence="3">glucose-6-phosphate 1-epimerase</fullName>
        <ecNumber evidence="3">5.1.3.15</ecNumber>
    </recommendedName>
</protein>
<dbReference type="Gene3D" id="2.70.98.10">
    <property type="match status" value="1"/>
</dbReference>
<comment type="caution">
    <text evidence="5">The sequence shown here is derived from an EMBL/GenBank/DDBJ whole genome shotgun (WGS) entry which is preliminary data.</text>
</comment>
<dbReference type="InterPro" id="IPR014718">
    <property type="entry name" value="GH-type_carb-bd"/>
</dbReference>
<dbReference type="EMBL" id="PXYH01000009">
    <property type="protein sequence ID" value="PSJ43852.1"/>
    <property type="molecule type" value="Genomic_DNA"/>
</dbReference>
<evidence type="ECO:0000256" key="1">
    <source>
        <dbReference type="ARBA" id="ARBA00001096"/>
    </source>
</evidence>
<dbReference type="Pfam" id="PF01263">
    <property type="entry name" value="Aldose_epim"/>
    <property type="match status" value="1"/>
</dbReference>
<dbReference type="InterPro" id="IPR025532">
    <property type="entry name" value="G6P_1-epimerase"/>
</dbReference>
<comment type="similarity">
    <text evidence="2">Belongs to the glucose-6-phosphate 1-epimerase family.</text>
</comment>
<dbReference type="EC" id="5.1.3.15" evidence="3"/>
<sequence length="292" mass="32105">MDFRLMSLSLDPQDWLSPHCRRMVNPAGLEFIDIRHPAGEGLVSLFGGQLLQYTPAGGRPLLWLSDSAVLDGSKAIRGGIPLCWPWFGPAARGGPQHGLARLSRWRLHALCDTAQGCRLELELLRPEARLRLLITLDQGLTLELVTTNTGAGPLPFQAALHSYFAVDEVDLCAISGLGPTYRDNLAQGAECRHTAPARAPFDRVYTRPQPQTRLDRGPDSLLLEHRHQDALVLWNPHRLPLPEDIDDPRRFVCIETASLAAPPLAPGASRSLLLHCRLVDPHRETAHVSAAG</sequence>
<dbReference type="OrthoDB" id="9790727at2"/>
<dbReference type="InterPro" id="IPR008183">
    <property type="entry name" value="Aldose_1/G6P_1-epimerase"/>
</dbReference>
<dbReference type="PANTHER" id="PTHR11122:SF13">
    <property type="entry name" value="GLUCOSE-6-PHOSPHATE 1-EPIMERASE"/>
    <property type="match status" value="1"/>
</dbReference>
<keyword evidence="6" id="KW-1185">Reference proteome</keyword>
<evidence type="ECO:0000256" key="3">
    <source>
        <dbReference type="ARBA" id="ARBA00012083"/>
    </source>
</evidence>
<proteinExistence type="inferred from homology"/>
<dbReference type="AlphaFoldDB" id="A0A2P7R0V4"/>
<gene>
    <name evidence="5" type="ORF">C7I36_07960</name>
</gene>
<organism evidence="5 6">
    <name type="scientific">Zobellella taiwanensis</name>
    <dbReference type="NCBI Taxonomy" id="347535"/>
    <lineage>
        <taxon>Bacteria</taxon>
        <taxon>Pseudomonadati</taxon>
        <taxon>Pseudomonadota</taxon>
        <taxon>Gammaproteobacteria</taxon>
        <taxon>Aeromonadales</taxon>
        <taxon>Aeromonadaceae</taxon>
        <taxon>Zobellella</taxon>
    </lineage>
</organism>
<evidence type="ECO:0000256" key="4">
    <source>
        <dbReference type="ARBA" id="ARBA00023235"/>
    </source>
</evidence>
<dbReference type="GO" id="GO:0030246">
    <property type="term" value="F:carbohydrate binding"/>
    <property type="evidence" value="ECO:0007669"/>
    <property type="project" value="InterPro"/>
</dbReference>
<dbReference type="InterPro" id="IPR011013">
    <property type="entry name" value="Gal_mutarotase_sf_dom"/>
</dbReference>
<keyword evidence="4" id="KW-0413">Isomerase</keyword>
<dbReference type="CDD" id="cd09020">
    <property type="entry name" value="D-hex-6-P-epi_like"/>
    <property type="match status" value="1"/>
</dbReference>
<accession>A0A2P7R0V4</accession>
<evidence type="ECO:0000256" key="2">
    <source>
        <dbReference type="ARBA" id="ARBA00005866"/>
    </source>
</evidence>
<name>A0A2P7R0V4_9GAMM</name>
<evidence type="ECO:0000313" key="6">
    <source>
        <dbReference type="Proteomes" id="UP000242181"/>
    </source>
</evidence>
<dbReference type="Proteomes" id="UP000242181">
    <property type="component" value="Unassembled WGS sequence"/>
</dbReference>
<dbReference type="GO" id="GO:0047938">
    <property type="term" value="F:glucose-6-phosphate 1-epimerase activity"/>
    <property type="evidence" value="ECO:0007669"/>
    <property type="project" value="UniProtKB-EC"/>
</dbReference>